<evidence type="ECO:0000256" key="4">
    <source>
        <dbReference type="ARBA" id="ARBA00022989"/>
    </source>
</evidence>
<evidence type="ECO:0000313" key="8">
    <source>
        <dbReference type="EMBL" id="KAF8821962.1"/>
    </source>
</evidence>
<name>A0ABQ7JD68_9APIC</name>
<evidence type="ECO:0000259" key="7">
    <source>
        <dbReference type="Pfam" id="PF09335"/>
    </source>
</evidence>
<sequence>MRGKTEEMESLLLVQQQPKMESSIPAYPLKAAEAAFLSDELEQHTCSSEGNTEDRNLLPVDYTTITANRRDISLRWRICRAIRLRAVCITLVKILGFAIIGGFFFLVWTHLAMIQEFINHYIMKIRYVGIFSPIIFTISHGILSSIFIPAELLTISGGFLFTSIYGNVAGLFLGFFCGIGGLYICSFLCLFVSRYLLFPTAHAYLIRFQFFPLLSAAISEKGTQLVVLMRLCPLFPFALTSYFLGLTPLKAGPYAIGTVGCVPGVFLLALAGSKLESWGQVADGWDYVYISQGARNVKVRSSSRNWQ</sequence>
<dbReference type="EMBL" id="JADAQX010000104">
    <property type="protein sequence ID" value="KAF8821962.1"/>
    <property type="molecule type" value="Genomic_DNA"/>
</dbReference>
<evidence type="ECO:0000256" key="2">
    <source>
        <dbReference type="ARBA" id="ARBA00022475"/>
    </source>
</evidence>
<comment type="caution">
    <text evidence="8">The sequence shown here is derived from an EMBL/GenBank/DDBJ whole genome shotgun (WGS) entry which is preliminary data.</text>
</comment>
<dbReference type="Pfam" id="PF09335">
    <property type="entry name" value="VTT_dom"/>
    <property type="match status" value="1"/>
</dbReference>
<dbReference type="Proteomes" id="UP000823046">
    <property type="component" value="Unassembled WGS sequence"/>
</dbReference>
<protein>
    <submittedName>
        <fullName evidence="8">SnaRE associated protein</fullName>
    </submittedName>
</protein>
<keyword evidence="9" id="KW-1185">Reference proteome</keyword>
<organism evidence="8 9">
    <name type="scientific">Cardiosporidium cionae</name>
    <dbReference type="NCBI Taxonomy" id="476202"/>
    <lineage>
        <taxon>Eukaryota</taxon>
        <taxon>Sar</taxon>
        <taxon>Alveolata</taxon>
        <taxon>Apicomplexa</taxon>
        <taxon>Aconoidasida</taxon>
        <taxon>Nephromycida</taxon>
        <taxon>Cardiosporidium</taxon>
    </lineage>
</organism>
<feature type="transmembrane region" description="Helical" evidence="6">
    <location>
        <begin position="251"/>
        <end position="271"/>
    </location>
</feature>
<dbReference type="InterPro" id="IPR015414">
    <property type="entry name" value="TMEM64"/>
</dbReference>
<gene>
    <name evidence="8" type="ORF">IE077_001302</name>
</gene>
<reference evidence="8 9" key="1">
    <citation type="journal article" date="2020" name="bioRxiv">
        <title>Metabolic contributions of an alphaproteobacterial endosymbiont in the apicomplexan Cardiosporidium cionae.</title>
        <authorList>
            <person name="Hunter E.S."/>
            <person name="Paight C.J."/>
            <person name="Lane C.E."/>
        </authorList>
    </citation>
    <scope>NUCLEOTIDE SEQUENCE [LARGE SCALE GENOMIC DNA]</scope>
    <source>
        <strain evidence="8">ESH_2018</strain>
    </source>
</reference>
<evidence type="ECO:0000256" key="3">
    <source>
        <dbReference type="ARBA" id="ARBA00022692"/>
    </source>
</evidence>
<keyword evidence="5 6" id="KW-0472">Membrane</keyword>
<keyword evidence="3 6" id="KW-0812">Transmembrane</keyword>
<dbReference type="PANTHER" id="PTHR12677">
    <property type="entry name" value="GOLGI APPARATUS MEMBRANE PROTEIN TVP38-RELATED"/>
    <property type="match status" value="1"/>
</dbReference>
<keyword evidence="4 6" id="KW-1133">Transmembrane helix</keyword>
<comment type="subcellular location">
    <subcellularLocation>
        <location evidence="1">Cell membrane</location>
        <topology evidence="1">Multi-pass membrane protein</topology>
    </subcellularLocation>
</comment>
<dbReference type="InterPro" id="IPR032816">
    <property type="entry name" value="VTT_dom"/>
</dbReference>
<feature type="transmembrane region" description="Helical" evidence="6">
    <location>
        <begin position="127"/>
        <end position="148"/>
    </location>
</feature>
<dbReference type="PANTHER" id="PTHR12677:SF59">
    <property type="entry name" value="GOLGI APPARATUS MEMBRANE PROTEIN TVP38-RELATED"/>
    <property type="match status" value="1"/>
</dbReference>
<keyword evidence="2" id="KW-1003">Cell membrane</keyword>
<proteinExistence type="predicted"/>
<evidence type="ECO:0000313" key="9">
    <source>
        <dbReference type="Proteomes" id="UP000823046"/>
    </source>
</evidence>
<evidence type="ECO:0000256" key="5">
    <source>
        <dbReference type="ARBA" id="ARBA00023136"/>
    </source>
</evidence>
<feature type="transmembrane region" description="Helical" evidence="6">
    <location>
        <begin position="225"/>
        <end position="245"/>
    </location>
</feature>
<accession>A0ABQ7JD68</accession>
<evidence type="ECO:0000256" key="6">
    <source>
        <dbReference type="SAM" id="Phobius"/>
    </source>
</evidence>
<feature type="transmembrane region" description="Helical" evidence="6">
    <location>
        <begin position="84"/>
        <end position="107"/>
    </location>
</feature>
<feature type="transmembrane region" description="Helical" evidence="6">
    <location>
        <begin position="169"/>
        <end position="195"/>
    </location>
</feature>
<evidence type="ECO:0000256" key="1">
    <source>
        <dbReference type="ARBA" id="ARBA00004651"/>
    </source>
</evidence>
<feature type="domain" description="VTT" evidence="7">
    <location>
        <begin position="148"/>
        <end position="273"/>
    </location>
</feature>